<reference evidence="3" key="2">
    <citation type="submission" date="2023-05" db="EMBL/GenBank/DDBJ databases">
        <authorList>
            <consortium name="Lawrence Berkeley National Laboratory"/>
            <person name="Steindorff A."/>
            <person name="Hensen N."/>
            <person name="Bonometti L."/>
            <person name="Westerberg I."/>
            <person name="Brannstrom I.O."/>
            <person name="Guillou S."/>
            <person name="Cros-Aarteil S."/>
            <person name="Calhoun S."/>
            <person name="Haridas S."/>
            <person name="Kuo A."/>
            <person name="Mondo S."/>
            <person name="Pangilinan J."/>
            <person name="Riley R."/>
            <person name="Labutti K."/>
            <person name="Andreopoulos B."/>
            <person name="Lipzen A."/>
            <person name="Chen C."/>
            <person name="Yanf M."/>
            <person name="Daum C."/>
            <person name="Ng V."/>
            <person name="Clum A."/>
            <person name="Ohm R."/>
            <person name="Martin F."/>
            <person name="Silar P."/>
            <person name="Natvig D."/>
            <person name="Lalanne C."/>
            <person name="Gautier V."/>
            <person name="Ament-Velasquez S.L."/>
            <person name="Kruys A."/>
            <person name="Hutchinson M.I."/>
            <person name="Powell A.J."/>
            <person name="Barry K."/>
            <person name="Miller A.N."/>
            <person name="Grigoriev I.V."/>
            <person name="Debuchy R."/>
            <person name="Gladieux P."/>
            <person name="Thoren M.H."/>
            <person name="Johannesson H."/>
        </authorList>
    </citation>
    <scope>NUCLEOTIDE SEQUENCE</scope>
    <source>
        <strain evidence="3">CBS 508.74</strain>
    </source>
</reference>
<gene>
    <name evidence="3" type="ORF">N656DRAFT_785414</name>
</gene>
<keyword evidence="4" id="KW-1185">Reference proteome</keyword>
<comment type="caution">
    <text evidence="3">The sequence shown here is derived from an EMBL/GenBank/DDBJ whole genome shotgun (WGS) entry which is preliminary data.</text>
</comment>
<evidence type="ECO:0000313" key="3">
    <source>
        <dbReference type="EMBL" id="KAK4107307.1"/>
    </source>
</evidence>
<protein>
    <submittedName>
        <fullName evidence="3">S-adenosyl-L-methionine-dependent methyltransferase</fullName>
    </submittedName>
</protein>
<reference evidence="3" key="1">
    <citation type="journal article" date="2023" name="Mol. Phylogenet. Evol.">
        <title>Genome-scale phylogeny and comparative genomics of the fungal order Sordariales.</title>
        <authorList>
            <person name="Hensen N."/>
            <person name="Bonometti L."/>
            <person name="Westerberg I."/>
            <person name="Brannstrom I.O."/>
            <person name="Guillou S."/>
            <person name="Cros-Aarteil S."/>
            <person name="Calhoun S."/>
            <person name="Haridas S."/>
            <person name="Kuo A."/>
            <person name="Mondo S."/>
            <person name="Pangilinan J."/>
            <person name="Riley R."/>
            <person name="LaButti K."/>
            <person name="Andreopoulos B."/>
            <person name="Lipzen A."/>
            <person name="Chen C."/>
            <person name="Yan M."/>
            <person name="Daum C."/>
            <person name="Ng V."/>
            <person name="Clum A."/>
            <person name="Steindorff A."/>
            <person name="Ohm R.A."/>
            <person name="Martin F."/>
            <person name="Silar P."/>
            <person name="Natvig D.O."/>
            <person name="Lalanne C."/>
            <person name="Gautier V."/>
            <person name="Ament-Velasquez S.L."/>
            <person name="Kruys A."/>
            <person name="Hutchinson M.I."/>
            <person name="Powell A.J."/>
            <person name="Barry K."/>
            <person name="Miller A.N."/>
            <person name="Grigoriev I.V."/>
            <person name="Debuchy R."/>
            <person name="Gladieux P."/>
            <person name="Hiltunen Thoren M."/>
            <person name="Johannesson H."/>
        </authorList>
    </citation>
    <scope>NUCLEOTIDE SEQUENCE</scope>
    <source>
        <strain evidence="3">CBS 508.74</strain>
    </source>
</reference>
<proteinExistence type="inferred from homology"/>
<dbReference type="Pfam" id="PF13489">
    <property type="entry name" value="Methyltransf_23"/>
    <property type="match status" value="1"/>
</dbReference>
<dbReference type="RefSeq" id="XP_064664877.1">
    <property type="nucleotide sequence ID" value="XM_064816382.1"/>
</dbReference>
<keyword evidence="3" id="KW-0489">Methyltransferase</keyword>
<keyword evidence="3" id="KW-0808">Transferase</keyword>
<dbReference type="GeneID" id="89940507"/>
<dbReference type="EMBL" id="MU853376">
    <property type="protein sequence ID" value="KAK4107307.1"/>
    <property type="molecule type" value="Genomic_DNA"/>
</dbReference>
<dbReference type="CDD" id="cd02440">
    <property type="entry name" value="AdoMet_MTases"/>
    <property type="match status" value="1"/>
</dbReference>
<dbReference type="Gene3D" id="3.40.50.150">
    <property type="entry name" value="Vaccinia Virus protein VP39"/>
    <property type="match status" value="1"/>
</dbReference>
<dbReference type="PANTHER" id="PTHR43591:SF10">
    <property type="entry name" value="ABC TRANSMEMBRANE TYPE-1 DOMAIN-CONTAINING PROTEIN-RELATED"/>
    <property type="match status" value="1"/>
</dbReference>
<name>A0AAN6T811_9PEZI</name>
<dbReference type="AlphaFoldDB" id="A0AAN6T811"/>
<evidence type="ECO:0000256" key="2">
    <source>
        <dbReference type="SAM" id="MobiDB-lite"/>
    </source>
</evidence>
<feature type="compositionally biased region" description="Low complexity" evidence="2">
    <location>
        <begin position="11"/>
        <end position="50"/>
    </location>
</feature>
<feature type="region of interest" description="Disordered" evidence="2">
    <location>
        <begin position="1"/>
        <end position="80"/>
    </location>
</feature>
<dbReference type="GO" id="GO:0032259">
    <property type="term" value="P:methylation"/>
    <property type="evidence" value="ECO:0007669"/>
    <property type="project" value="UniProtKB-KW"/>
</dbReference>
<comment type="similarity">
    <text evidence="1">Belongs to the methyltransferase superfamily. LaeA methyltransferase family.</text>
</comment>
<feature type="compositionally biased region" description="Polar residues" evidence="2">
    <location>
        <begin position="1"/>
        <end position="10"/>
    </location>
</feature>
<dbReference type="Proteomes" id="UP001302812">
    <property type="component" value="Unassembled WGS sequence"/>
</dbReference>
<evidence type="ECO:0000313" key="4">
    <source>
        <dbReference type="Proteomes" id="UP001302812"/>
    </source>
</evidence>
<dbReference type="SUPFAM" id="SSF53335">
    <property type="entry name" value="S-adenosyl-L-methionine-dependent methyltransferases"/>
    <property type="match status" value="1"/>
</dbReference>
<dbReference type="InterPro" id="IPR029063">
    <property type="entry name" value="SAM-dependent_MTases_sf"/>
</dbReference>
<accession>A0AAN6T811</accession>
<organism evidence="3 4">
    <name type="scientific">Canariomyces notabilis</name>
    <dbReference type="NCBI Taxonomy" id="2074819"/>
    <lineage>
        <taxon>Eukaryota</taxon>
        <taxon>Fungi</taxon>
        <taxon>Dikarya</taxon>
        <taxon>Ascomycota</taxon>
        <taxon>Pezizomycotina</taxon>
        <taxon>Sordariomycetes</taxon>
        <taxon>Sordariomycetidae</taxon>
        <taxon>Sordariales</taxon>
        <taxon>Chaetomiaceae</taxon>
        <taxon>Canariomyces</taxon>
    </lineage>
</organism>
<sequence>MAEQKTTTEQPAPATDAPSTSAAAAATTPAEPSTSTAPAEPAEPAAASTTGVLPAEYWTSQAPPGVTEDADSSLGTDVESSTASITSSILEYRTLYGRTYHSAHSNAQYWASNDERQSEANDMLHHNLTLQLDGKLHLAPIKKDIKKAIDIGTGTGIWAIDFADEFPDTQVIGTDISPIQPSWVPPNLKFEIEDFTQPWTFADNSVDYVHMRWLVGSVKDWNELFKEAYRIVKPGGYIESYEPDAFMISDDGTVKETDAIAQWGRIFAEGGKKLGQTFTVYTDELQRKGMEAAGFVDIQQHELKTPIGPWPKDERLNEIGRFSQMVLDQDAEGYILFIANTLGWTREEILVYLAMLRREIRSAKHHAYYLQRVVWARKPENDS</sequence>
<dbReference type="GO" id="GO:0008168">
    <property type="term" value="F:methyltransferase activity"/>
    <property type="evidence" value="ECO:0007669"/>
    <property type="project" value="UniProtKB-KW"/>
</dbReference>
<dbReference type="PANTHER" id="PTHR43591">
    <property type="entry name" value="METHYLTRANSFERASE"/>
    <property type="match status" value="1"/>
</dbReference>
<evidence type="ECO:0000256" key="1">
    <source>
        <dbReference type="ARBA" id="ARBA00038158"/>
    </source>
</evidence>